<proteinExistence type="predicted"/>
<evidence type="ECO:0000313" key="2">
    <source>
        <dbReference type="EMBL" id="KAF0893084.1"/>
    </source>
</evidence>
<feature type="region of interest" description="Disordered" evidence="1">
    <location>
        <begin position="146"/>
        <end position="176"/>
    </location>
</feature>
<dbReference type="EMBL" id="SPHZ02000011">
    <property type="protein sequence ID" value="KAF0893084.1"/>
    <property type="molecule type" value="Genomic_DNA"/>
</dbReference>
<name>A0A6G1BZM0_9ORYZ</name>
<reference evidence="2 3" key="1">
    <citation type="submission" date="2019-11" db="EMBL/GenBank/DDBJ databases">
        <title>Whole genome sequence of Oryza granulata.</title>
        <authorList>
            <person name="Li W."/>
        </authorList>
    </citation>
    <scope>NUCLEOTIDE SEQUENCE [LARGE SCALE GENOMIC DNA]</scope>
    <source>
        <strain evidence="3">cv. Menghai</strain>
        <tissue evidence="2">Leaf</tissue>
    </source>
</reference>
<protein>
    <submittedName>
        <fullName evidence="2">Uncharacterized protein</fullName>
    </submittedName>
</protein>
<keyword evidence="3" id="KW-1185">Reference proteome</keyword>
<comment type="caution">
    <text evidence="2">The sequence shown here is derived from an EMBL/GenBank/DDBJ whole genome shotgun (WGS) entry which is preliminary data.</text>
</comment>
<gene>
    <name evidence="2" type="ORF">E2562_021337</name>
</gene>
<dbReference type="Proteomes" id="UP000479710">
    <property type="component" value="Unassembled WGS sequence"/>
</dbReference>
<evidence type="ECO:0000313" key="3">
    <source>
        <dbReference type="Proteomes" id="UP000479710"/>
    </source>
</evidence>
<sequence>MRRRFPLLLSGNEIYQCLPSLSGYEDEIDGECGCKEAATVAEEGRALPELLRRRLTPSRLPYPAARASDLIHSPDLFAAPIELLHWRRSMVVPAAAVEKAASSARFPSSYSSPPLQIRWPRWWIYSERVSSAADLFRVVARGSGDLDSEAARGDGDPNGGAAWHAREGISSTTATN</sequence>
<dbReference type="AlphaFoldDB" id="A0A6G1BZM0"/>
<evidence type="ECO:0000256" key="1">
    <source>
        <dbReference type="SAM" id="MobiDB-lite"/>
    </source>
</evidence>
<accession>A0A6G1BZM0</accession>
<organism evidence="2 3">
    <name type="scientific">Oryza meyeriana var. granulata</name>
    <dbReference type="NCBI Taxonomy" id="110450"/>
    <lineage>
        <taxon>Eukaryota</taxon>
        <taxon>Viridiplantae</taxon>
        <taxon>Streptophyta</taxon>
        <taxon>Embryophyta</taxon>
        <taxon>Tracheophyta</taxon>
        <taxon>Spermatophyta</taxon>
        <taxon>Magnoliopsida</taxon>
        <taxon>Liliopsida</taxon>
        <taxon>Poales</taxon>
        <taxon>Poaceae</taxon>
        <taxon>BOP clade</taxon>
        <taxon>Oryzoideae</taxon>
        <taxon>Oryzeae</taxon>
        <taxon>Oryzinae</taxon>
        <taxon>Oryza</taxon>
        <taxon>Oryza meyeriana</taxon>
    </lineage>
</organism>